<dbReference type="VEuPathDB" id="FungiDB:SI65_09067"/>
<reference evidence="2 3" key="1">
    <citation type="journal article" date="2016" name="BMC Genomics">
        <title>Comparative genomic and transcriptomic analyses of the Fuzhuan brick tea-fermentation fungus Aspergillus cristatus.</title>
        <authorList>
            <person name="Ge Y."/>
            <person name="Wang Y."/>
            <person name="Liu Y."/>
            <person name="Tan Y."/>
            <person name="Ren X."/>
            <person name="Zhang X."/>
            <person name="Hyde K.D."/>
            <person name="Liu Y."/>
            <person name="Liu Z."/>
        </authorList>
    </citation>
    <scope>NUCLEOTIDE SEQUENCE [LARGE SCALE GENOMIC DNA]</scope>
    <source>
        <strain evidence="2 3">GZAAS20.1005</strain>
    </source>
</reference>
<dbReference type="OrthoDB" id="4457531at2759"/>
<evidence type="ECO:0000313" key="3">
    <source>
        <dbReference type="Proteomes" id="UP000094569"/>
    </source>
</evidence>
<dbReference type="AlphaFoldDB" id="A0A1E3B3G0"/>
<name>A0A1E3B3G0_ASPCR</name>
<keyword evidence="3" id="KW-1185">Reference proteome</keyword>
<protein>
    <submittedName>
        <fullName evidence="2">Uncharacterized protein</fullName>
    </submittedName>
</protein>
<gene>
    <name evidence="2" type="ORF">SI65_09067</name>
</gene>
<feature type="coiled-coil region" evidence="1">
    <location>
        <begin position="165"/>
        <end position="276"/>
    </location>
</feature>
<dbReference type="EMBL" id="JXNT01000016">
    <property type="protein sequence ID" value="ODM15464.1"/>
    <property type="molecule type" value="Genomic_DNA"/>
</dbReference>
<sequence>MKSELRRGFIRLLCRAQDARSEHMSISGKVGLGGQVLGLTVMKAFIQSSSRTGTIYIDGLRFSLDALADTRRARRNHNLSDFEVKYGDYYVASLQLGADAGILASTASTMHAESESLDVKVTLQESTASTPSPRTLQSPLISTVSGYTWPRRSFVSFFREASSARQKRKSKIKQAALKYEEAEAKMGEWEETIKELNPTTDGHNGENTSKYKELQKKLDNLEKTFQSIRNAKLVTEDIPEYKEIQAKLNQWETTIKGLKIERYEAMEKKLNNVEKELAALR</sequence>
<dbReference type="Proteomes" id="UP000094569">
    <property type="component" value="Unassembled WGS sequence"/>
</dbReference>
<evidence type="ECO:0000313" key="2">
    <source>
        <dbReference type="EMBL" id="ODM15464.1"/>
    </source>
</evidence>
<comment type="caution">
    <text evidence="2">The sequence shown here is derived from an EMBL/GenBank/DDBJ whole genome shotgun (WGS) entry which is preliminary data.</text>
</comment>
<accession>A0A1E3B3G0</accession>
<organism evidence="2 3">
    <name type="scientific">Aspergillus cristatus</name>
    <name type="common">Chinese Fuzhuan brick tea-fermentation fungus</name>
    <name type="synonym">Eurotium cristatum</name>
    <dbReference type="NCBI Taxonomy" id="573508"/>
    <lineage>
        <taxon>Eukaryota</taxon>
        <taxon>Fungi</taxon>
        <taxon>Dikarya</taxon>
        <taxon>Ascomycota</taxon>
        <taxon>Pezizomycotina</taxon>
        <taxon>Eurotiomycetes</taxon>
        <taxon>Eurotiomycetidae</taxon>
        <taxon>Eurotiales</taxon>
        <taxon>Aspergillaceae</taxon>
        <taxon>Aspergillus</taxon>
        <taxon>Aspergillus subgen. Aspergillus</taxon>
    </lineage>
</organism>
<keyword evidence="1" id="KW-0175">Coiled coil</keyword>
<proteinExistence type="predicted"/>
<evidence type="ECO:0000256" key="1">
    <source>
        <dbReference type="SAM" id="Coils"/>
    </source>
</evidence>